<name>A0A0G0PM21_9BACT</name>
<accession>A0A0G0PM21</accession>
<dbReference type="PATRIC" id="fig|1618574.4.peg.1537"/>
<gene>
    <name evidence="1" type="ORF">UT24_C0027G0011</name>
</gene>
<sequence>MDNREIFLLKGNCAFAPVQEAGECSKETLGTLLFNFKNLGFGLSSELFKTLSETSTEQVVLWYNQMLPILKKAVGAHKDFTPMYPNFPKQVMEASEAELYINALQHYWSAFLSDVSNGNTEIHLPDYTKEDREAFNEFHELRWIGLGKEKDFEAIFARLVRSNGSLSAVDLEILDWFIQDRDVINLIPENIPQKETLALLIAKLKAPLALVNRMKTATDVLRVSAAISGGDVSLAANTRFKSFSKSERRFLLSALEQCTGDITEDMLRHKNVWIKLGERLHPGDFKHQFSRSFEAFNVLRNNLPYATFNSQVEGALKGQDTEETLRLLKSRPGDFARRLDHILRTRKESKTIIESFLAVADRVATPLLLQLRQHFVDRNSKTLRVFFPKGQIAKVQVSEKELPTMSNETIVALAEGIGSVLRNRFAKLGSLGKVFIDPALAGINVPFAQRSSSRSLKTLARGSSMTLPENEGDTLRFFLWWKDSDRRTDIDLSALMLREDFSHHSTIAYYDLKHDYGCHSGDITSAPNGACEFIDVDLGKLKADGVRYIVSNVMSYTGQPFQELPECFAGWMMRESPQSGEVFEALSVKNKVDLVSDAKIYIPVIIDVDERKVFWADLVGTNPRSASNVSNQMDTLTLLARSVMELNKPNLFDLFRMHAEARGQIVSNPKDADLVFGINDGDVTAFMGDVILSEYLI</sequence>
<dbReference type="InterPro" id="IPR003325">
    <property type="entry name" value="TerD"/>
</dbReference>
<reference evidence="1 2" key="1">
    <citation type="journal article" date="2015" name="Nature">
        <title>rRNA introns, odd ribosomes, and small enigmatic genomes across a large radiation of phyla.</title>
        <authorList>
            <person name="Brown C.T."/>
            <person name="Hug L.A."/>
            <person name="Thomas B.C."/>
            <person name="Sharon I."/>
            <person name="Castelle C.J."/>
            <person name="Singh A."/>
            <person name="Wilkins M.J."/>
            <person name="Williams K.H."/>
            <person name="Banfield J.F."/>
        </authorList>
    </citation>
    <scope>NUCLEOTIDE SEQUENCE [LARGE SCALE GENOMIC DNA]</scope>
</reference>
<dbReference type="STRING" id="1618574.UT24_C0027G0011"/>
<protein>
    <submittedName>
        <fullName evidence="1">Conserved hypothetical cytosolic protein</fullName>
    </submittedName>
</protein>
<dbReference type="AlphaFoldDB" id="A0A0G0PM21"/>
<organism evidence="1 2">
    <name type="scientific">Candidatus Woesebacteria bacterium GW2011_GWB1_39_12</name>
    <dbReference type="NCBI Taxonomy" id="1618574"/>
    <lineage>
        <taxon>Bacteria</taxon>
        <taxon>Candidatus Woeseibacteriota</taxon>
    </lineage>
</organism>
<dbReference type="PANTHER" id="PTHR32097">
    <property type="entry name" value="CAMP-BINDING PROTEIN 1-RELATED"/>
    <property type="match status" value="1"/>
</dbReference>
<dbReference type="Gene3D" id="2.60.60.30">
    <property type="entry name" value="sav2460 like domains"/>
    <property type="match status" value="1"/>
</dbReference>
<dbReference type="EMBL" id="LBWB01000027">
    <property type="protein sequence ID" value="KKQ99159.1"/>
    <property type="molecule type" value="Genomic_DNA"/>
</dbReference>
<dbReference type="Proteomes" id="UP000033881">
    <property type="component" value="Unassembled WGS sequence"/>
</dbReference>
<dbReference type="PANTHER" id="PTHR32097:SF18">
    <property type="entry name" value="RING-TYPE DOMAIN-CONTAINING PROTEIN"/>
    <property type="match status" value="1"/>
</dbReference>
<comment type="caution">
    <text evidence="1">The sequence shown here is derived from an EMBL/GenBank/DDBJ whole genome shotgun (WGS) entry which is preliminary data.</text>
</comment>
<proteinExistence type="predicted"/>
<evidence type="ECO:0000313" key="2">
    <source>
        <dbReference type="Proteomes" id="UP000033881"/>
    </source>
</evidence>
<dbReference type="InterPro" id="IPR051324">
    <property type="entry name" value="Stress/Tellurium_Resist"/>
</dbReference>
<dbReference type="CDD" id="cd06974">
    <property type="entry name" value="TerD_like"/>
    <property type="match status" value="1"/>
</dbReference>
<evidence type="ECO:0000313" key="1">
    <source>
        <dbReference type="EMBL" id="KKQ99159.1"/>
    </source>
</evidence>